<evidence type="ECO:0000313" key="2">
    <source>
        <dbReference type="Proteomes" id="UP000799291"/>
    </source>
</evidence>
<gene>
    <name evidence="1" type="ORF">K458DRAFT_408442</name>
</gene>
<dbReference type="EMBL" id="MU005607">
    <property type="protein sequence ID" value="KAF2678949.1"/>
    <property type="molecule type" value="Genomic_DNA"/>
</dbReference>
<name>A0A6G1IM46_9PLEO</name>
<dbReference type="AlphaFoldDB" id="A0A6G1IM46"/>
<sequence>MPVIRRAFLTNGGYLVRSTRTAKGRMCLRELWQNWREIQSHNYCILLMLCDWRAWEGLSEGVWAGYANHEDDGAGAESRQARNSTGRALIAAAEMLVPISPAEPLRVGEQKSPICNLYVRAKAGGLILRQRQRRFQLVDSDGWEASRPPRSAVPSP</sequence>
<reference evidence="1" key="1">
    <citation type="journal article" date="2020" name="Stud. Mycol.">
        <title>101 Dothideomycetes genomes: a test case for predicting lifestyles and emergence of pathogens.</title>
        <authorList>
            <person name="Haridas S."/>
            <person name="Albert R."/>
            <person name="Binder M."/>
            <person name="Bloem J."/>
            <person name="Labutti K."/>
            <person name="Salamov A."/>
            <person name="Andreopoulos B."/>
            <person name="Baker S."/>
            <person name="Barry K."/>
            <person name="Bills G."/>
            <person name="Bluhm B."/>
            <person name="Cannon C."/>
            <person name="Castanera R."/>
            <person name="Culley D."/>
            <person name="Daum C."/>
            <person name="Ezra D."/>
            <person name="Gonzalez J."/>
            <person name="Henrissat B."/>
            <person name="Kuo A."/>
            <person name="Liang C."/>
            <person name="Lipzen A."/>
            <person name="Lutzoni F."/>
            <person name="Magnuson J."/>
            <person name="Mondo S."/>
            <person name="Nolan M."/>
            <person name="Ohm R."/>
            <person name="Pangilinan J."/>
            <person name="Park H.-J."/>
            <person name="Ramirez L."/>
            <person name="Alfaro M."/>
            <person name="Sun H."/>
            <person name="Tritt A."/>
            <person name="Yoshinaga Y."/>
            <person name="Zwiers L.-H."/>
            <person name="Turgeon B."/>
            <person name="Goodwin S."/>
            <person name="Spatafora J."/>
            <person name="Crous P."/>
            <person name="Grigoriev I."/>
        </authorList>
    </citation>
    <scope>NUCLEOTIDE SEQUENCE</scope>
    <source>
        <strain evidence="1">CBS 122367</strain>
    </source>
</reference>
<dbReference type="Proteomes" id="UP000799291">
    <property type="component" value="Unassembled WGS sequence"/>
</dbReference>
<accession>A0A6G1IM46</accession>
<protein>
    <submittedName>
        <fullName evidence="1">Uncharacterized protein</fullName>
    </submittedName>
</protein>
<keyword evidence="2" id="KW-1185">Reference proteome</keyword>
<organism evidence="1 2">
    <name type="scientific">Lentithecium fluviatile CBS 122367</name>
    <dbReference type="NCBI Taxonomy" id="1168545"/>
    <lineage>
        <taxon>Eukaryota</taxon>
        <taxon>Fungi</taxon>
        <taxon>Dikarya</taxon>
        <taxon>Ascomycota</taxon>
        <taxon>Pezizomycotina</taxon>
        <taxon>Dothideomycetes</taxon>
        <taxon>Pleosporomycetidae</taxon>
        <taxon>Pleosporales</taxon>
        <taxon>Massarineae</taxon>
        <taxon>Lentitheciaceae</taxon>
        <taxon>Lentithecium</taxon>
    </lineage>
</organism>
<proteinExistence type="predicted"/>
<evidence type="ECO:0000313" key="1">
    <source>
        <dbReference type="EMBL" id="KAF2678949.1"/>
    </source>
</evidence>